<reference evidence="1 2" key="1">
    <citation type="journal article" date="2024" name="Proc. Natl. Acad. Sci. U.S.A.">
        <title>The evolutionary genomics of adaptation to stress in wild rhizobium bacteria.</title>
        <authorList>
            <person name="Kehlet-Delgado H."/>
            <person name="Montoya A.P."/>
            <person name="Jensen K.T."/>
            <person name="Wendlandt C.E."/>
            <person name="Dexheimer C."/>
            <person name="Roberts M."/>
            <person name="Torres Martinez L."/>
            <person name="Friesen M.L."/>
            <person name="Griffitts J.S."/>
            <person name="Porter S.S."/>
        </authorList>
    </citation>
    <scope>NUCLEOTIDE SEQUENCE [LARGE SCALE GENOMIC DNA]</scope>
    <source>
        <strain evidence="1 2">M0468</strain>
    </source>
</reference>
<evidence type="ECO:0000313" key="2">
    <source>
        <dbReference type="Proteomes" id="UP001480082"/>
    </source>
</evidence>
<comment type="caution">
    <text evidence="1">The sequence shown here is derived from an EMBL/GenBank/DDBJ whole genome shotgun (WGS) entry which is preliminary data.</text>
</comment>
<protein>
    <submittedName>
        <fullName evidence="1">Thiamine pyrophosphate-dependent enzyme</fullName>
    </submittedName>
</protein>
<organism evidence="1 2">
    <name type="scientific">Mesorhizobium australicum</name>
    <dbReference type="NCBI Taxonomy" id="536018"/>
    <lineage>
        <taxon>Bacteria</taxon>
        <taxon>Pseudomonadati</taxon>
        <taxon>Pseudomonadota</taxon>
        <taxon>Alphaproteobacteria</taxon>
        <taxon>Hyphomicrobiales</taxon>
        <taxon>Phyllobacteriaceae</taxon>
        <taxon>Mesorhizobium</taxon>
    </lineage>
</organism>
<keyword evidence="2" id="KW-1185">Reference proteome</keyword>
<dbReference type="EMBL" id="JAMYRI010000009">
    <property type="protein sequence ID" value="MER9285562.1"/>
    <property type="molecule type" value="Genomic_DNA"/>
</dbReference>
<accession>A0ACC6T0J7</accession>
<name>A0ACC6T0J7_9HYPH</name>
<proteinExistence type="predicted"/>
<dbReference type="Proteomes" id="UP001480082">
    <property type="component" value="Unassembled WGS sequence"/>
</dbReference>
<sequence>MNASVSVGRQPVKDSDMNFAREMLARIAFIRAFEVKAWELTQTNPPRVMGSMHFCAGQEAVPLGAVAGLKDDDQIIATYRGHGWALAAGLDAHSVMAEICQKAEGLNGGRAGSPYFMAPDTRFIGENSIVGAGTTMACGIALANVARGNGRIVAVSIGDGAMNQGAVHEAFAFAAAKKLPVIFVVENNGWSELTATSDMFLLERLAQRANGYGIPAATINGADPMIVRDSIALAAARARAGDGPSLLECRVPRLWGHYNRDIEHYRSKSDKAEAEARDPLTELRGRLLASGVPAEDLDRIVALQDKQVEHLVETVMSSQDPDPNSARSHVIAPLITAGWKVPKVVETKEMTYIEAVNAALRAELEKEPRTLVYGEDVGKGGGIFGASRYLQRDFGANRVFDTPIAENAILGSAVGAAIAGMKPIVEIMWADFIFVALDQLVNQAANIRYITGGKTSVPMVVRTQQGATPGSCAQHSQSIEAMLAHVPGLKVALAATASDAYSLIRSAAADPDPCVIIESRSLYQTKSTVDLTDGAEVVGKARKRRDGKDAVILTWGTMVGPSLAAAEALSTGNLDVGVLDLRWLNPLDEKAIVDAVTAANGKVLIVHEAVRTGGFAGEIAMRIRELVPKMDVRISRLTTPDVRMPSSPVLQKALLPNEETIAAAAKTLAS</sequence>
<gene>
    <name evidence="1" type="ORF">NKI81_16555</name>
</gene>
<evidence type="ECO:0000313" key="1">
    <source>
        <dbReference type="EMBL" id="MER9285562.1"/>
    </source>
</evidence>